<comment type="similarity">
    <text evidence="2">Belongs to the NAD(P)-dependent epimerase/dehydratase family.</text>
</comment>
<dbReference type="EMBL" id="PUGF01000023">
    <property type="protein sequence ID" value="PRC91460.1"/>
    <property type="molecule type" value="Genomic_DNA"/>
</dbReference>
<dbReference type="Gene3D" id="3.40.50.720">
    <property type="entry name" value="NAD(P)-binding Rossmann-like Domain"/>
    <property type="match status" value="1"/>
</dbReference>
<dbReference type="AlphaFoldDB" id="A0A2S9GUR8"/>
<comment type="pathway">
    <text evidence="1">Bacterial outer membrane biogenesis; LPS O-antigen biosynthesis.</text>
</comment>
<gene>
    <name evidence="4" type="ORF">S2091_3875</name>
</gene>
<evidence type="ECO:0000259" key="3">
    <source>
        <dbReference type="Pfam" id="PF01370"/>
    </source>
</evidence>
<reference evidence="4 5" key="1">
    <citation type="submission" date="2018-02" db="EMBL/GenBank/DDBJ databases">
        <title>Solimicrobium silvestre gen. nov., sp. nov., isolated from alpine forest soil.</title>
        <authorList>
            <person name="Margesin R."/>
            <person name="Albuquerque L."/>
            <person name="Zhang D.-C."/>
            <person name="Froufe H.J.C."/>
            <person name="Severino R."/>
            <person name="Roxo I."/>
            <person name="Egas C."/>
            <person name="Da Costa M.S."/>
        </authorList>
    </citation>
    <scope>NUCLEOTIDE SEQUENCE [LARGE SCALE GENOMIC DNA]</scope>
    <source>
        <strain evidence="4 5">S20-91</strain>
    </source>
</reference>
<dbReference type="Gene3D" id="3.90.25.10">
    <property type="entry name" value="UDP-galactose 4-epimerase, domain 1"/>
    <property type="match status" value="1"/>
</dbReference>
<evidence type="ECO:0000256" key="1">
    <source>
        <dbReference type="ARBA" id="ARBA00005125"/>
    </source>
</evidence>
<evidence type="ECO:0000313" key="4">
    <source>
        <dbReference type="EMBL" id="PRC91460.1"/>
    </source>
</evidence>
<comment type="caution">
    <text evidence="4">The sequence shown here is derived from an EMBL/GenBank/DDBJ whole genome shotgun (WGS) entry which is preliminary data.</text>
</comment>
<sequence length="311" mass="34044">MLAVFLSNMSSALSKNKRAIVTGLNGFTGHYVEAELKAAGFDVYGIGEKESLSPHYTQVNLADRDGLHAAISHIKPHVVLHLAGVAFVGNANAESFYTVNTIGTRNLLEALVAQAPDVECVLLASSANIYGNATQGMLDESTLPNPANDYAVSKLAMEYMARLWLDKLPIIITRPFNYTGVGQTDSFLLPKIINHFKQGKQEIELGNCDVFRDFSDVRAVANAYRRLIEARPIGQIINVCSGKSHSLREVLAMAGKIAGYDISVKVNPAFVRANEVRTLLGSAERLRGIIGEWDSPPLHDTLEWMYRSSTH</sequence>
<dbReference type="Pfam" id="PF01370">
    <property type="entry name" value="Epimerase"/>
    <property type="match status" value="1"/>
</dbReference>
<name>A0A2S9GUR8_9BURK</name>
<evidence type="ECO:0000313" key="5">
    <source>
        <dbReference type="Proteomes" id="UP000237839"/>
    </source>
</evidence>
<dbReference type="PANTHER" id="PTHR43000">
    <property type="entry name" value="DTDP-D-GLUCOSE 4,6-DEHYDRATASE-RELATED"/>
    <property type="match status" value="1"/>
</dbReference>
<protein>
    <submittedName>
        <fullName evidence="4">Nucleoside-diphosphate-sugar epimerase</fullName>
    </submittedName>
</protein>
<proteinExistence type="inferred from homology"/>
<keyword evidence="5" id="KW-1185">Reference proteome</keyword>
<evidence type="ECO:0000256" key="2">
    <source>
        <dbReference type="ARBA" id="ARBA00007637"/>
    </source>
</evidence>
<dbReference type="SUPFAM" id="SSF51735">
    <property type="entry name" value="NAD(P)-binding Rossmann-fold domains"/>
    <property type="match status" value="1"/>
</dbReference>
<dbReference type="Proteomes" id="UP000237839">
    <property type="component" value="Unassembled WGS sequence"/>
</dbReference>
<organism evidence="4 5">
    <name type="scientific">Solimicrobium silvestre</name>
    <dbReference type="NCBI Taxonomy" id="2099400"/>
    <lineage>
        <taxon>Bacteria</taxon>
        <taxon>Pseudomonadati</taxon>
        <taxon>Pseudomonadota</taxon>
        <taxon>Betaproteobacteria</taxon>
        <taxon>Burkholderiales</taxon>
        <taxon>Oxalobacteraceae</taxon>
        <taxon>Solimicrobium</taxon>
    </lineage>
</organism>
<dbReference type="InterPro" id="IPR001509">
    <property type="entry name" value="Epimerase_deHydtase"/>
</dbReference>
<dbReference type="InterPro" id="IPR036291">
    <property type="entry name" value="NAD(P)-bd_dom_sf"/>
</dbReference>
<feature type="domain" description="NAD-dependent epimerase/dehydratase" evidence="3">
    <location>
        <begin position="20"/>
        <end position="240"/>
    </location>
</feature>
<accession>A0A2S9GUR8</accession>